<proteinExistence type="predicted"/>
<feature type="region of interest" description="Disordered" evidence="1">
    <location>
        <begin position="31"/>
        <end position="107"/>
    </location>
</feature>
<protein>
    <submittedName>
        <fullName evidence="2">Uncharacterized protein</fullName>
    </submittedName>
</protein>
<reference evidence="2 3" key="1">
    <citation type="submission" date="2018-06" db="EMBL/GenBank/DDBJ databases">
        <authorList>
            <consortium name="Pathogen Informatics"/>
            <person name="Doyle S."/>
        </authorList>
    </citation>
    <scope>NUCLEOTIDE SEQUENCE [LARGE SCALE GENOMIC DNA]</scope>
    <source>
        <strain evidence="2 3">NCTC13184</strain>
    </source>
</reference>
<evidence type="ECO:0000313" key="3">
    <source>
        <dbReference type="Proteomes" id="UP000255082"/>
    </source>
</evidence>
<dbReference type="RefSeq" id="WP_128145241.1">
    <property type="nucleotide sequence ID" value="NZ_JAJFOE010000001.1"/>
</dbReference>
<organism evidence="2 3">
    <name type="scientific">Nocardia africana</name>
    <dbReference type="NCBI Taxonomy" id="134964"/>
    <lineage>
        <taxon>Bacteria</taxon>
        <taxon>Bacillati</taxon>
        <taxon>Actinomycetota</taxon>
        <taxon>Actinomycetes</taxon>
        <taxon>Mycobacteriales</taxon>
        <taxon>Nocardiaceae</taxon>
        <taxon>Nocardia</taxon>
    </lineage>
</organism>
<accession>A0A378WVZ3</accession>
<gene>
    <name evidence="2" type="ORF">NCTC13184_03449</name>
</gene>
<dbReference type="EMBL" id="UGRU01000001">
    <property type="protein sequence ID" value="SUA44927.1"/>
    <property type="molecule type" value="Genomic_DNA"/>
</dbReference>
<evidence type="ECO:0000313" key="2">
    <source>
        <dbReference type="EMBL" id="SUA44927.1"/>
    </source>
</evidence>
<sequence length="107" mass="10987">MRRRTSLTLAAVPVGFAVILGAAAVYHSMAKPTPSSKEYSVVDKQHPLEEPIDGDGDQPIIDGLPPTSAHDFYEDSQPGPGAGPENPVPAGPGATDDGGWTAPGPSK</sequence>
<feature type="compositionally biased region" description="Basic and acidic residues" evidence="1">
    <location>
        <begin position="40"/>
        <end position="49"/>
    </location>
</feature>
<dbReference type="AlphaFoldDB" id="A0A378WVZ3"/>
<feature type="compositionally biased region" description="Low complexity" evidence="1">
    <location>
        <begin position="57"/>
        <end position="66"/>
    </location>
</feature>
<dbReference type="Proteomes" id="UP000255082">
    <property type="component" value="Unassembled WGS sequence"/>
</dbReference>
<evidence type="ECO:0000256" key="1">
    <source>
        <dbReference type="SAM" id="MobiDB-lite"/>
    </source>
</evidence>
<name>A0A378WVZ3_9NOCA</name>